<feature type="transmembrane region" description="Helical" evidence="1">
    <location>
        <begin position="29"/>
        <end position="48"/>
    </location>
</feature>
<name>A0A0A9FQ13_ARUDO</name>
<evidence type="ECO:0000256" key="1">
    <source>
        <dbReference type="SAM" id="Phobius"/>
    </source>
</evidence>
<dbReference type="EMBL" id="GBRH01185500">
    <property type="protein sequence ID" value="JAE12396.1"/>
    <property type="molecule type" value="Transcribed_RNA"/>
</dbReference>
<keyword evidence="1" id="KW-0812">Transmembrane</keyword>
<organism evidence="2">
    <name type="scientific">Arundo donax</name>
    <name type="common">Giant reed</name>
    <name type="synonym">Donax arundinaceus</name>
    <dbReference type="NCBI Taxonomy" id="35708"/>
    <lineage>
        <taxon>Eukaryota</taxon>
        <taxon>Viridiplantae</taxon>
        <taxon>Streptophyta</taxon>
        <taxon>Embryophyta</taxon>
        <taxon>Tracheophyta</taxon>
        <taxon>Spermatophyta</taxon>
        <taxon>Magnoliopsida</taxon>
        <taxon>Liliopsida</taxon>
        <taxon>Poales</taxon>
        <taxon>Poaceae</taxon>
        <taxon>PACMAD clade</taxon>
        <taxon>Arundinoideae</taxon>
        <taxon>Arundineae</taxon>
        <taxon>Arundo</taxon>
    </lineage>
</organism>
<reference evidence="2" key="2">
    <citation type="journal article" date="2015" name="Data Brief">
        <title>Shoot transcriptome of the giant reed, Arundo donax.</title>
        <authorList>
            <person name="Barrero R.A."/>
            <person name="Guerrero F.D."/>
            <person name="Moolhuijzen P."/>
            <person name="Goolsby J.A."/>
            <person name="Tidwell J."/>
            <person name="Bellgard S.E."/>
            <person name="Bellgard M.I."/>
        </authorList>
    </citation>
    <scope>NUCLEOTIDE SEQUENCE</scope>
    <source>
        <tissue evidence="2">Shoot tissue taken approximately 20 cm above the soil surface</tissue>
    </source>
</reference>
<proteinExistence type="predicted"/>
<keyword evidence="1" id="KW-1133">Transmembrane helix</keyword>
<sequence length="74" mass="8976">MLLLKNTYFRIVAWFPLHERMNKIITCSISMRFFLFPFLLFFSFFFPIKKSIRRLVTFMSAPSQWAVLQTCNGW</sequence>
<evidence type="ECO:0000313" key="2">
    <source>
        <dbReference type="EMBL" id="JAE12396.1"/>
    </source>
</evidence>
<keyword evidence="1" id="KW-0472">Membrane</keyword>
<protein>
    <submittedName>
        <fullName evidence="2">Uncharacterized protein</fullName>
    </submittedName>
</protein>
<reference evidence="2" key="1">
    <citation type="submission" date="2014-09" db="EMBL/GenBank/DDBJ databases">
        <authorList>
            <person name="Magalhaes I.L.F."/>
            <person name="Oliveira U."/>
            <person name="Santos F.R."/>
            <person name="Vidigal T.H.D.A."/>
            <person name="Brescovit A.D."/>
            <person name="Santos A.J."/>
        </authorList>
    </citation>
    <scope>NUCLEOTIDE SEQUENCE</scope>
    <source>
        <tissue evidence="2">Shoot tissue taken approximately 20 cm above the soil surface</tissue>
    </source>
</reference>
<accession>A0A0A9FQ13</accession>
<dbReference type="AlphaFoldDB" id="A0A0A9FQ13"/>